<evidence type="ECO:0000313" key="3">
    <source>
        <dbReference type="EMBL" id="SOC56963.1"/>
    </source>
</evidence>
<organism evidence="3 4">
    <name type="scientific">Ornithinimicrobium cerasi</name>
    <dbReference type="NCBI Taxonomy" id="2248773"/>
    <lineage>
        <taxon>Bacteria</taxon>
        <taxon>Bacillati</taxon>
        <taxon>Actinomycetota</taxon>
        <taxon>Actinomycetes</taxon>
        <taxon>Micrococcales</taxon>
        <taxon>Ornithinimicrobiaceae</taxon>
        <taxon>Ornithinimicrobium</taxon>
    </lineage>
</organism>
<feature type="signal peptide" evidence="2">
    <location>
        <begin position="1"/>
        <end position="27"/>
    </location>
</feature>
<dbReference type="RefSeq" id="WP_097188807.1">
    <property type="nucleotide sequence ID" value="NZ_OBQK01000010.1"/>
</dbReference>
<reference evidence="4" key="1">
    <citation type="submission" date="2017-08" db="EMBL/GenBank/DDBJ databases">
        <authorList>
            <person name="Varghese N."/>
            <person name="Submissions S."/>
        </authorList>
    </citation>
    <scope>NUCLEOTIDE SEQUENCE [LARGE SCALE GENOMIC DNA]</scope>
    <source>
        <strain evidence="4">USBA17B2</strain>
    </source>
</reference>
<name>A0A285VSP2_9MICO</name>
<keyword evidence="4" id="KW-1185">Reference proteome</keyword>
<feature type="chain" id="PRO_5039595212" description="Copper(I)-binding protein" evidence="2">
    <location>
        <begin position="28"/>
        <end position="179"/>
    </location>
</feature>
<accession>A0A285VSP2</accession>
<feature type="compositionally biased region" description="Acidic residues" evidence="1">
    <location>
        <begin position="170"/>
        <end position="179"/>
    </location>
</feature>
<dbReference type="PROSITE" id="PS51257">
    <property type="entry name" value="PROKAR_LIPOPROTEIN"/>
    <property type="match status" value="1"/>
</dbReference>
<evidence type="ECO:0008006" key="5">
    <source>
        <dbReference type="Google" id="ProtNLM"/>
    </source>
</evidence>
<proteinExistence type="predicted"/>
<feature type="region of interest" description="Disordered" evidence="1">
    <location>
        <begin position="153"/>
        <end position="179"/>
    </location>
</feature>
<keyword evidence="2" id="KW-0732">Signal</keyword>
<sequence>MKTAASSRTRRASLVGALAAGTLALGACGVNSPQTTLLRYAPADGVEMDGESLDARDVLVVSQGDGAPGVLSGSLVNSGSEPLTVTVTVAGQPAGEVTVDPGTSVRLDGGPEGGEGQRTIVEVVETPAGQGVEVRLQADGETLVGTAPVLLPQGTYEQYADDAGGTVEPLPEDEGSSDH</sequence>
<dbReference type="AlphaFoldDB" id="A0A285VSP2"/>
<evidence type="ECO:0000256" key="2">
    <source>
        <dbReference type="SAM" id="SignalP"/>
    </source>
</evidence>
<dbReference type="EMBL" id="OBQK01000010">
    <property type="protein sequence ID" value="SOC56963.1"/>
    <property type="molecule type" value="Genomic_DNA"/>
</dbReference>
<evidence type="ECO:0000256" key="1">
    <source>
        <dbReference type="SAM" id="MobiDB-lite"/>
    </source>
</evidence>
<dbReference type="Proteomes" id="UP000219688">
    <property type="component" value="Unassembled WGS sequence"/>
</dbReference>
<protein>
    <recommendedName>
        <fullName evidence="5">Copper(I)-binding protein</fullName>
    </recommendedName>
</protein>
<evidence type="ECO:0000313" key="4">
    <source>
        <dbReference type="Proteomes" id="UP000219688"/>
    </source>
</evidence>
<gene>
    <name evidence="3" type="ORF">SAMN05421879_11028</name>
</gene>
<dbReference type="OrthoDB" id="3267550at2"/>